<dbReference type="FunFam" id="3.40.120.10:FF:000001">
    <property type="entry name" value="Phosphoglucosamine mutase"/>
    <property type="match status" value="1"/>
</dbReference>
<dbReference type="InterPro" id="IPR016055">
    <property type="entry name" value="A-D-PHexomutase_a/b/a-I/II/III"/>
</dbReference>
<dbReference type="AlphaFoldDB" id="A0A7H1NTD1"/>
<dbReference type="InterPro" id="IPR005844">
    <property type="entry name" value="A-D-PHexomutase_a/b/a-I"/>
</dbReference>
<reference evidence="15 16" key="1">
    <citation type="submission" date="2020-08" db="EMBL/GenBank/DDBJ databases">
        <title>Complete genome sequence of Entomobacter blattae G55GP.</title>
        <authorList>
            <person name="Poehlein A."/>
            <person name="Guzman J."/>
            <person name="Daniel R."/>
            <person name="Vilcinskas A."/>
        </authorList>
    </citation>
    <scope>NUCLEOTIDE SEQUENCE [LARGE SCALE GENOMIC DNA]</scope>
    <source>
        <strain evidence="15 16">G55GP</strain>
    </source>
</reference>
<keyword evidence="4 8" id="KW-0460">Magnesium</keyword>
<evidence type="ECO:0000256" key="9">
    <source>
        <dbReference type="RuleBase" id="RU004326"/>
    </source>
</evidence>
<comment type="catalytic activity">
    <reaction evidence="8 10">
        <text>alpha-D-glucosamine 1-phosphate = D-glucosamine 6-phosphate</text>
        <dbReference type="Rhea" id="RHEA:23424"/>
        <dbReference type="ChEBI" id="CHEBI:58516"/>
        <dbReference type="ChEBI" id="CHEBI:58725"/>
        <dbReference type="EC" id="5.4.2.10"/>
    </reaction>
</comment>
<dbReference type="SUPFAM" id="SSF53738">
    <property type="entry name" value="Phosphoglucomutase, first 3 domains"/>
    <property type="match status" value="3"/>
</dbReference>
<feature type="binding site" evidence="8">
    <location>
        <position position="249"/>
    </location>
    <ligand>
        <name>Mg(2+)</name>
        <dbReference type="ChEBI" id="CHEBI:18420"/>
    </ligand>
</feature>
<dbReference type="PANTHER" id="PTHR42946:SF1">
    <property type="entry name" value="PHOSPHOGLUCOMUTASE (ALPHA-D-GLUCOSE-1,6-BISPHOSPHATE-DEPENDENT)"/>
    <property type="match status" value="1"/>
</dbReference>
<dbReference type="PROSITE" id="PS00710">
    <property type="entry name" value="PGM_PMM"/>
    <property type="match status" value="1"/>
</dbReference>
<name>A0A7H1NTD1_9PROT</name>
<feature type="domain" description="Alpha-D-phosphohexomutase C-terminal" evidence="11">
    <location>
        <begin position="389"/>
        <end position="443"/>
    </location>
</feature>
<dbReference type="InterPro" id="IPR005845">
    <property type="entry name" value="A-D-PHexomutase_a/b/a-II"/>
</dbReference>
<evidence type="ECO:0000259" key="12">
    <source>
        <dbReference type="Pfam" id="PF02878"/>
    </source>
</evidence>
<feature type="binding site" evidence="8">
    <location>
        <position position="247"/>
    </location>
    <ligand>
        <name>Mg(2+)</name>
        <dbReference type="ChEBI" id="CHEBI:18420"/>
    </ligand>
</feature>
<sequence>MSTARKYFGTDGVRGTANIHPMTIEIAQKLGQAAGVYFAGNNKARKHRVLIGKDTRLSGYMIETALTAGFLSTGMEVTLVGPMPTPAIAMLTRSLRADLGVMISASHNPYADNGIKLFGPNGFKLSDATEAEIEALMQEDLTGKLAQPESIGQAVRMGDAAGRYIESVKSSFPRGLRLDGLKIVIDCANGAAYKVAPTALWELGAEIIKIGCDPNGTNINKECGSTFPQTLCKAVVEHKAHIGIALDGDADRILVSDEKGQLIDGDQLLGLIACFWKKRGQLAEDVVVATVMSNMGLERYLKTLGIKLVRTPVGDRYVSETIRQIGTNLGGEQSGHIVMSDFATTGDGLLAALQILAVVVRSKAPVSEICNVFRPFPQKLHNIRFSGSNPLENPKVQAKAEEMSKNLGNKGRILLRKSGTEPVIRIMVEAEDRALVEESVQTMIEVIEQEIPTIHQAVKTSAL</sequence>
<dbReference type="Pfam" id="PF02880">
    <property type="entry name" value="PGM_PMM_III"/>
    <property type="match status" value="1"/>
</dbReference>
<keyword evidence="5 8" id="KW-0413">Isomerase</keyword>
<evidence type="ECO:0000259" key="11">
    <source>
        <dbReference type="Pfam" id="PF00408"/>
    </source>
</evidence>
<dbReference type="NCBIfam" id="TIGR01455">
    <property type="entry name" value="glmM"/>
    <property type="match status" value="1"/>
</dbReference>
<evidence type="ECO:0000256" key="8">
    <source>
        <dbReference type="HAMAP-Rule" id="MF_01554"/>
    </source>
</evidence>
<dbReference type="InterPro" id="IPR005846">
    <property type="entry name" value="A-D-PHexomutase_a/b/a-III"/>
</dbReference>
<dbReference type="InterPro" id="IPR016066">
    <property type="entry name" value="A-D-PHexomutase_CS"/>
</dbReference>
<dbReference type="GO" id="GO:0005975">
    <property type="term" value="P:carbohydrate metabolic process"/>
    <property type="evidence" value="ECO:0007669"/>
    <property type="project" value="InterPro"/>
</dbReference>
<dbReference type="GO" id="GO:0004615">
    <property type="term" value="F:phosphomannomutase activity"/>
    <property type="evidence" value="ECO:0007669"/>
    <property type="project" value="TreeGrafter"/>
</dbReference>
<dbReference type="Pfam" id="PF02879">
    <property type="entry name" value="PGM_PMM_II"/>
    <property type="match status" value="1"/>
</dbReference>
<dbReference type="InterPro" id="IPR006352">
    <property type="entry name" value="GlmM_bact"/>
</dbReference>
<evidence type="ECO:0000259" key="14">
    <source>
        <dbReference type="Pfam" id="PF02880"/>
    </source>
</evidence>
<dbReference type="GO" id="GO:0000287">
    <property type="term" value="F:magnesium ion binding"/>
    <property type="evidence" value="ECO:0007669"/>
    <property type="project" value="UniProtKB-UniRule"/>
</dbReference>
<feature type="domain" description="Alpha-D-phosphohexomutase alpha/beta/alpha" evidence="13">
    <location>
        <begin position="163"/>
        <end position="260"/>
    </location>
</feature>
<dbReference type="FunFam" id="3.30.310.50:FF:000001">
    <property type="entry name" value="Phosphoglucosamine mutase"/>
    <property type="match status" value="1"/>
</dbReference>
<dbReference type="Gene3D" id="3.40.120.10">
    <property type="entry name" value="Alpha-D-Glucose-1,6-Bisphosphate, subunit A, domain 3"/>
    <property type="match status" value="3"/>
</dbReference>
<dbReference type="Pfam" id="PF00408">
    <property type="entry name" value="PGM_PMM_IV"/>
    <property type="match status" value="1"/>
</dbReference>
<dbReference type="Gene3D" id="3.30.310.50">
    <property type="entry name" value="Alpha-D-phosphohexomutase, C-terminal domain"/>
    <property type="match status" value="1"/>
</dbReference>
<dbReference type="InterPro" id="IPR036900">
    <property type="entry name" value="A-D-PHexomutase_C_sf"/>
</dbReference>
<evidence type="ECO:0000259" key="13">
    <source>
        <dbReference type="Pfam" id="PF02879"/>
    </source>
</evidence>
<dbReference type="PANTHER" id="PTHR42946">
    <property type="entry name" value="PHOSPHOHEXOSE MUTASE"/>
    <property type="match status" value="1"/>
</dbReference>
<dbReference type="CDD" id="cd05802">
    <property type="entry name" value="GlmM"/>
    <property type="match status" value="1"/>
</dbReference>
<dbReference type="GO" id="GO:0005829">
    <property type="term" value="C:cytosol"/>
    <property type="evidence" value="ECO:0007669"/>
    <property type="project" value="TreeGrafter"/>
</dbReference>
<dbReference type="InterPro" id="IPR005843">
    <property type="entry name" value="A-D-PHexomutase_C"/>
</dbReference>
<keyword evidence="2 8" id="KW-0597">Phosphoprotein</keyword>
<evidence type="ECO:0000256" key="3">
    <source>
        <dbReference type="ARBA" id="ARBA00022723"/>
    </source>
</evidence>
<comment type="cofactor">
    <cofactor evidence="8">
        <name>Mg(2+)</name>
        <dbReference type="ChEBI" id="CHEBI:18420"/>
    </cofactor>
    <text evidence="8">Binds 1 Mg(2+) ion per subunit.</text>
</comment>
<dbReference type="Proteomes" id="UP000516349">
    <property type="component" value="Chromosome"/>
</dbReference>
<evidence type="ECO:0000256" key="6">
    <source>
        <dbReference type="ARBA" id="ARBA00066330"/>
    </source>
</evidence>
<dbReference type="FunFam" id="3.40.120.10:FF:000002">
    <property type="entry name" value="Phosphoglucosamine mutase"/>
    <property type="match status" value="1"/>
</dbReference>
<accession>A0A7H1NTD1</accession>
<evidence type="ECO:0000313" key="15">
    <source>
        <dbReference type="EMBL" id="QNT79041.1"/>
    </source>
</evidence>
<keyword evidence="16" id="KW-1185">Reference proteome</keyword>
<feature type="domain" description="Alpha-D-phosphohexomutase alpha/beta/alpha" evidence="14">
    <location>
        <begin position="264"/>
        <end position="373"/>
    </location>
</feature>
<dbReference type="GO" id="GO:0009252">
    <property type="term" value="P:peptidoglycan biosynthetic process"/>
    <property type="evidence" value="ECO:0007669"/>
    <property type="project" value="TreeGrafter"/>
</dbReference>
<organism evidence="15 16">
    <name type="scientific">Entomobacter blattae</name>
    <dbReference type="NCBI Taxonomy" id="2762277"/>
    <lineage>
        <taxon>Bacteria</taxon>
        <taxon>Pseudomonadati</taxon>
        <taxon>Pseudomonadota</taxon>
        <taxon>Alphaproteobacteria</taxon>
        <taxon>Acetobacterales</taxon>
        <taxon>Acetobacteraceae</taxon>
        <taxon>Entomobacter</taxon>
    </lineage>
</organism>
<dbReference type="EMBL" id="CP060244">
    <property type="protein sequence ID" value="QNT79041.1"/>
    <property type="molecule type" value="Genomic_DNA"/>
</dbReference>
<proteinExistence type="inferred from homology"/>
<evidence type="ECO:0000256" key="10">
    <source>
        <dbReference type="RuleBase" id="RU004327"/>
    </source>
</evidence>
<feature type="modified residue" description="Phosphoserine" evidence="8">
    <location>
        <position position="106"/>
    </location>
</feature>
<comment type="function">
    <text evidence="8 10">Catalyzes the conversion of glucosamine-6-phosphate to glucosamine-1-phosphate.</text>
</comment>
<dbReference type="HAMAP" id="MF_01554_B">
    <property type="entry name" value="GlmM_B"/>
    <property type="match status" value="1"/>
</dbReference>
<dbReference type="InterPro" id="IPR050060">
    <property type="entry name" value="Phosphoglucosamine_mutase"/>
</dbReference>
<dbReference type="PRINTS" id="PR00509">
    <property type="entry name" value="PGMPMM"/>
</dbReference>
<dbReference type="RefSeq" id="WP_203413241.1">
    <property type="nucleotide sequence ID" value="NZ_CP060244.1"/>
</dbReference>
<evidence type="ECO:0000256" key="1">
    <source>
        <dbReference type="ARBA" id="ARBA00010231"/>
    </source>
</evidence>
<protein>
    <recommendedName>
        <fullName evidence="7 8">Phosphoglucosamine mutase</fullName>
        <ecNumber evidence="6 8">5.4.2.10</ecNumber>
    </recommendedName>
</protein>
<feature type="binding site" evidence="8">
    <location>
        <position position="251"/>
    </location>
    <ligand>
        <name>Mg(2+)</name>
        <dbReference type="ChEBI" id="CHEBI:18420"/>
    </ligand>
</feature>
<dbReference type="GO" id="GO:0008966">
    <property type="term" value="F:phosphoglucosamine mutase activity"/>
    <property type="evidence" value="ECO:0007669"/>
    <property type="project" value="UniProtKB-UniRule"/>
</dbReference>
<feature type="active site" description="Phosphoserine intermediate" evidence="8">
    <location>
        <position position="106"/>
    </location>
</feature>
<dbReference type="GO" id="GO:0006048">
    <property type="term" value="P:UDP-N-acetylglucosamine biosynthetic process"/>
    <property type="evidence" value="ECO:0007669"/>
    <property type="project" value="TreeGrafter"/>
</dbReference>
<keyword evidence="3 8" id="KW-0479">Metal-binding</keyword>
<feature type="binding site" description="via phosphate group" evidence="8">
    <location>
        <position position="106"/>
    </location>
    <ligand>
        <name>Mg(2+)</name>
        <dbReference type="ChEBI" id="CHEBI:18420"/>
    </ligand>
</feature>
<dbReference type="KEGG" id="ebla:JGUZn3_18270"/>
<dbReference type="EC" id="5.4.2.10" evidence="6 8"/>
<dbReference type="InterPro" id="IPR005841">
    <property type="entry name" value="Alpha-D-phosphohexomutase_SF"/>
</dbReference>
<feature type="domain" description="Alpha-D-phosphohexomutase alpha/beta/alpha" evidence="12">
    <location>
        <begin position="5"/>
        <end position="140"/>
    </location>
</feature>
<evidence type="ECO:0000256" key="4">
    <source>
        <dbReference type="ARBA" id="ARBA00022842"/>
    </source>
</evidence>
<dbReference type="NCBIfam" id="NF008139">
    <property type="entry name" value="PRK10887.1"/>
    <property type="match status" value="1"/>
</dbReference>
<evidence type="ECO:0000256" key="7">
    <source>
        <dbReference type="ARBA" id="ARBA00068193"/>
    </source>
</evidence>
<evidence type="ECO:0000256" key="5">
    <source>
        <dbReference type="ARBA" id="ARBA00023235"/>
    </source>
</evidence>
<gene>
    <name evidence="8 15" type="primary">glmM</name>
    <name evidence="15" type="ORF">JGUZn3_18270</name>
</gene>
<dbReference type="Pfam" id="PF02878">
    <property type="entry name" value="PGM_PMM_I"/>
    <property type="match status" value="1"/>
</dbReference>
<comment type="PTM">
    <text evidence="8">Activated by phosphorylation.</text>
</comment>
<evidence type="ECO:0000256" key="2">
    <source>
        <dbReference type="ARBA" id="ARBA00022553"/>
    </source>
</evidence>
<comment type="similarity">
    <text evidence="1 8 9">Belongs to the phosphohexose mutase family.</text>
</comment>
<dbReference type="SUPFAM" id="SSF55957">
    <property type="entry name" value="Phosphoglucomutase, C-terminal domain"/>
    <property type="match status" value="1"/>
</dbReference>
<evidence type="ECO:0000313" key="16">
    <source>
        <dbReference type="Proteomes" id="UP000516349"/>
    </source>
</evidence>